<protein>
    <submittedName>
        <fullName evidence="1">30S ribosomal protein S6 modification protein</fullName>
    </submittedName>
</protein>
<dbReference type="EMBL" id="QFWT01000001">
    <property type="protein sequence ID" value="PWI34791.1"/>
    <property type="molecule type" value="Genomic_DNA"/>
</dbReference>
<comment type="caution">
    <text evidence="1">The sequence shown here is derived from an EMBL/GenBank/DDBJ whole genome shotgun (WGS) entry which is preliminary data.</text>
</comment>
<organism evidence="1 2">
    <name type="scientific">Vibrio albus</name>
    <dbReference type="NCBI Taxonomy" id="2200953"/>
    <lineage>
        <taxon>Bacteria</taxon>
        <taxon>Pseudomonadati</taxon>
        <taxon>Pseudomonadota</taxon>
        <taxon>Gammaproteobacteria</taxon>
        <taxon>Vibrionales</taxon>
        <taxon>Vibrionaceae</taxon>
        <taxon>Vibrio</taxon>
    </lineage>
</organism>
<reference evidence="1 2" key="1">
    <citation type="submission" date="2018-05" db="EMBL/GenBank/DDBJ databases">
        <title>Vibrio limimaris sp. nov., isolated from marine sediment.</title>
        <authorList>
            <person name="Li C.-M."/>
        </authorList>
    </citation>
    <scope>NUCLEOTIDE SEQUENCE [LARGE SCALE GENOMIC DNA]</scope>
    <source>
        <strain evidence="1 2">E4404</strain>
    </source>
</reference>
<keyword evidence="2" id="KW-1185">Reference proteome</keyword>
<dbReference type="OrthoDB" id="5879601at2"/>
<sequence length="94" mass="10617">MLSQSRIEVWYKVAGERILLGETCSSDKMDVINLWVSLPHDNGSPEQQGYYLSLFADDGRCIGEKPVTLSDAESVLERQPKYEPIHSSEQLAFL</sequence>
<dbReference type="Proteomes" id="UP000245362">
    <property type="component" value="Unassembled WGS sequence"/>
</dbReference>
<evidence type="ECO:0000313" key="2">
    <source>
        <dbReference type="Proteomes" id="UP000245362"/>
    </source>
</evidence>
<name>A0A2U3BDD1_9VIBR</name>
<gene>
    <name evidence="1" type="ORF">DI392_00460</name>
</gene>
<accession>A0A2U3BDD1</accession>
<proteinExistence type="predicted"/>
<evidence type="ECO:0000313" key="1">
    <source>
        <dbReference type="EMBL" id="PWI34791.1"/>
    </source>
</evidence>
<dbReference type="AlphaFoldDB" id="A0A2U3BDD1"/>
<dbReference type="RefSeq" id="WP_109317946.1">
    <property type="nucleotide sequence ID" value="NZ_QFWT01000001.1"/>
</dbReference>